<feature type="non-terminal residue" evidence="2">
    <location>
        <position position="1"/>
    </location>
</feature>
<keyword evidence="1" id="KW-0732">Signal</keyword>
<dbReference type="AlphaFoldDB" id="A0A6V8PP35"/>
<name>A0A6V8PP35_9ACTN</name>
<evidence type="ECO:0000313" key="3">
    <source>
        <dbReference type="Proteomes" id="UP000568877"/>
    </source>
</evidence>
<evidence type="ECO:0008006" key="4">
    <source>
        <dbReference type="Google" id="ProtNLM"/>
    </source>
</evidence>
<evidence type="ECO:0000256" key="1">
    <source>
        <dbReference type="SAM" id="SignalP"/>
    </source>
</evidence>
<protein>
    <recommendedName>
        <fullName evidence="4">Secreted protein</fullName>
    </recommendedName>
</protein>
<proteinExistence type="predicted"/>
<sequence>FIPFFWSKVLLMSINFLCLLAGSSCSPVSPIGVPAKRAQLQYLTPSCESKSDGKLTQNLVLQFRPYFILAYFPTRKLFAIALHFRANGRANGYSRSASISASICSSVNPFIFMAPVGQATPHRPHPLQTVLMTLDTIIPSRSS</sequence>
<feature type="chain" id="PRO_5038578340" description="Secreted protein" evidence="1">
    <location>
        <begin position="22"/>
        <end position="143"/>
    </location>
</feature>
<accession>A0A6V8PP35</accession>
<gene>
    <name evidence="2" type="ORF">HKBW3S42_02169</name>
</gene>
<feature type="signal peptide" evidence="1">
    <location>
        <begin position="1"/>
        <end position="21"/>
    </location>
</feature>
<dbReference type="EMBL" id="BLSA01000750">
    <property type="protein sequence ID" value="GFP33830.1"/>
    <property type="molecule type" value="Genomic_DNA"/>
</dbReference>
<evidence type="ECO:0000313" key="2">
    <source>
        <dbReference type="EMBL" id="GFP33830.1"/>
    </source>
</evidence>
<reference evidence="2 3" key="1">
    <citation type="journal article" date="2020" name="Front. Microbiol.">
        <title>Single-cell genomics of novel Actinobacteria with the Wood-Ljungdahl pathway discovered in a serpentinizing system.</title>
        <authorList>
            <person name="Merino N."/>
            <person name="Kawai M."/>
            <person name="Boyd E.S."/>
            <person name="Colman D.R."/>
            <person name="McGlynn S.E."/>
            <person name="Nealson K.H."/>
            <person name="Kurokawa K."/>
            <person name="Hongoh Y."/>
        </authorList>
    </citation>
    <scope>NUCLEOTIDE SEQUENCE [LARGE SCALE GENOMIC DNA]</scope>
    <source>
        <strain evidence="2 3">S42</strain>
    </source>
</reference>
<organism evidence="2 3">
    <name type="scientific">Candidatus Hakubella thermalkaliphila</name>
    <dbReference type="NCBI Taxonomy" id="2754717"/>
    <lineage>
        <taxon>Bacteria</taxon>
        <taxon>Bacillati</taxon>
        <taxon>Actinomycetota</taxon>
        <taxon>Actinomycetota incertae sedis</taxon>
        <taxon>Candidatus Hakubellales</taxon>
        <taxon>Candidatus Hakubellaceae</taxon>
        <taxon>Candidatus Hakubella</taxon>
    </lineage>
</organism>
<dbReference type="Proteomes" id="UP000568877">
    <property type="component" value="Unassembled WGS sequence"/>
</dbReference>
<comment type="caution">
    <text evidence="2">The sequence shown here is derived from an EMBL/GenBank/DDBJ whole genome shotgun (WGS) entry which is preliminary data.</text>
</comment>